<evidence type="ECO:0000256" key="1">
    <source>
        <dbReference type="ARBA" id="ARBA00009431"/>
    </source>
</evidence>
<dbReference type="SUPFAM" id="SSF53474">
    <property type="entry name" value="alpha/beta-Hydrolases"/>
    <property type="match status" value="1"/>
</dbReference>
<evidence type="ECO:0000256" key="2">
    <source>
        <dbReference type="RuleBase" id="RU361156"/>
    </source>
</evidence>
<keyword evidence="2" id="KW-0121">Carboxypeptidase</keyword>
<keyword evidence="2" id="KW-0645">Protease</keyword>
<organism evidence="3 4">
    <name type="scientific">Sphagnum jensenii</name>
    <dbReference type="NCBI Taxonomy" id="128206"/>
    <lineage>
        <taxon>Eukaryota</taxon>
        <taxon>Viridiplantae</taxon>
        <taxon>Streptophyta</taxon>
        <taxon>Embryophyta</taxon>
        <taxon>Bryophyta</taxon>
        <taxon>Sphagnophytina</taxon>
        <taxon>Sphagnopsida</taxon>
        <taxon>Sphagnales</taxon>
        <taxon>Sphagnaceae</taxon>
        <taxon>Sphagnum</taxon>
    </lineage>
</organism>
<evidence type="ECO:0000313" key="4">
    <source>
        <dbReference type="Proteomes" id="UP001497522"/>
    </source>
</evidence>
<dbReference type="PANTHER" id="PTHR11802">
    <property type="entry name" value="SERINE PROTEASE FAMILY S10 SERINE CARBOXYPEPTIDASE"/>
    <property type="match status" value="1"/>
</dbReference>
<protein>
    <recommendedName>
        <fullName evidence="2">Carboxypeptidase</fullName>
        <ecNumber evidence="2">3.4.16.-</ecNumber>
    </recommendedName>
</protein>
<sequence length="498" mass="55672">MRTRIRWGNIIIIGHRTLGTVQQQVAAIVVLLLVVLAVCAERGYGAIPEHLVTNLPGQPVVSFRQYAGYIPVDASGSKQLFYWFVEADHKDAASLPIAFWFNGGPGCSSIGDGLLSELGPFRVTASEDLILNEHSWNKAANVIFVDSPVDVGFSYSTVASDYSNFTDSQIALDAYQFLVNWFKSYPEYNNNELYIIGESYGGHYVPNLVQQVVNHNKDPGAYQLKNLKGFQVGNAWTDPYWDNKGSVEWFHSHSLISDQTYETVIGNCNFTDEFEVDYPVTNAECNDASYDLYYQLGGLDIYNVYVPSCNLPYNSSVRSLMKSKIHLFPAAAAIDPCADFVTPYLNNPAVKAALHVLPNIQWTECSGLVLQNYFFPDIVRSMIPVYEQLLQADLRIWVYSGDFDGRVPTTGTREWINTLDLPIVKAWYPWTQPTPTNTTGLYDPQVDGYTQVYGKKFTFASVRASGHLVPQDQPARALTLFKGFLSGKPLVKFVPVGF</sequence>
<keyword evidence="2" id="KW-0378">Hydrolase</keyword>
<reference evidence="3" key="1">
    <citation type="submission" date="2024-03" db="EMBL/GenBank/DDBJ databases">
        <authorList>
            <consortium name="ELIXIR-Norway"/>
            <consortium name="Elixir Norway"/>
        </authorList>
    </citation>
    <scope>NUCLEOTIDE SEQUENCE</scope>
</reference>
<keyword evidence="4" id="KW-1185">Reference proteome</keyword>
<dbReference type="EC" id="3.4.16.-" evidence="2"/>
<dbReference type="PRINTS" id="PR00724">
    <property type="entry name" value="CRBOXYPTASEC"/>
</dbReference>
<dbReference type="Proteomes" id="UP001497522">
    <property type="component" value="Chromosome 5"/>
</dbReference>
<accession>A0ABP1BLX3</accession>
<dbReference type="PROSITE" id="PS00131">
    <property type="entry name" value="CARBOXYPEPT_SER_SER"/>
    <property type="match status" value="1"/>
</dbReference>
<dbReference type="InterPro" id="IPR029058">
    <property type="entry name" value="AB_hydrolase_fold"/>
</dbReference>
<gene>
    <name evidence="3" type="ORF">CSSPJE1EN2_LOCUS18819</name>
</gene>
<name>A0ABP1BLX3_9BRYO</name>
<dbReference type="Gene3D" id="3.40.50.1820">
    <property type="entry name" value="alpha/beta hydrolase"/>
    <property type="match status" value="1"/>
</dbReference>
<comment type="similarity">
    <text evidence="1 2">Belongs to the peptidase S10 family.</text>
</comment>
<dbReference type="Pfam" id="PF00450">
    <property type="entry name" value="Peptidase_S10"/>
    <property type="match status" value="1"/>
</dbReference>
<dbReference type="InterPro" id="IPR001563">
    <property type="entry name" value="Peptidase_S10"/>
</dbReference>
<evidence type="ECO:0000313" key="3">
    <source>
        <dbReference type="EMBL" id="CAK9876777.1"/>
    </source>
</evidence>
<dbReference type="PANTHER" id="PTHR11802:SF489">
    <property type="entry name" value="CARBOXYPEPTIDASE"/>
    <property type="match status" value="1"/>
</dbReference>
<dbReference type="InterPro" id="IPR018202">
    <property type="entry name" value="Ser_caboxypep_ser_AS"/>
</dbReference>
<dbReference type="EMBL" id="OZ023706">
    <property type="protein sequence ID" value="CAK9876777.1"/>
    <property type="molecule type" value="Genomic_DNA"/>
</dbReference>
<proteinExistence type="inferred from homology"/>